<reference evidence="1 2" key="1">
    <citation type="journal article" date="2016" name="Nat. Commun.">
        <title>Thousands of microbial genomes shed light on interconnected biogeochemical processes in an aquifer system.</title>
        <authorList>
            <person name="Anantharaman K."/>
            <person name="Brown C.T."/>
            <person name="Hug L.A."/>
            <person name="Sharon I."/>
            <person name="Castelle C.J."/>
            <person name="Probst A.J."/>
            <person name="Thomas B.C."/>
            <person name="Singh A."/>
            <person name="Wilkins M.J."/>
            <person name="Karaoz U."/>
            <person name="Brodie E.L."/>
            <person name="Williams K.H."/>
            <person name="Hubbard S.S."/>
            <person name="Banfield J.F."/>
        </authorList>
    </citation>
    <scope>NUCLEOTIDE SEQUENCE [LARGE SCALE GENOMIC DNA]</scope>
</reference>
<evidence type="ECO:0000313" key="1">
    <source>
        <dbReference type="EMBL" id="OGD75278.1"/>
    </source>
</evidence>
<accession>A0A1F5F6L2</accession>
<evidence type="ECO:0000313" key="2">
    <source>
        <dbReference type="Proteomes" id="UP000176191"/>
    </source>
</evidence>
<organism evidence="1 2">
    <name type="scientific">Candidatus Collierbacteria bacterium RIFOXYA2_FULL_46_10</name>
    <dbReference type="NCBI Taxonomy" id="1817726"/>
    <lineage>
        <taxon>Bacteria</taxon>
        <taxon>Candidatus Collieribacteriota</taxon>
    </lineage>
</organism>
<dbReference type="AlphaFoldDB" id="A0A1F5F6L2"/>
<name>A0A1F5F6L2_9BACT</name>
<sequence length="104" mass="11945">MPNSTQYTLDDFAETLIKEKNYTTLTEAMHDELKKDILDRAQEFLIAKTISKLSDENAQKLSELLDQNPNDQQLQEFIGSCIPDAPNFIGDTLFQFRQTYLGLI</sequence>
<protein>
    <submittedName>
        <fullName evidence="1">Uncharacterized protein</fullName>
    </submittedName>
</protein>
<gene>
    <name evidence="1" type="ORF">A2228_00490</name>
</gene>
<proteinExistence type="predicted"/>
<dbReference type="EMBL" id="MFAK01000011">
    <property type="protein sequence ID" value="OGD75278.1"/>
    <property type="molecule type" value="Genomic_DNA"/>
</dbReference>
<dbReference type="Proteomes" id="UP000176191">
    <property type="component" value="Unassembled WGS sequence"/>
</dbReference>
<comment type="caution">
    <text evidence="1">The sequence shown here is derived from an EMBL/GenBank/DDBJ whole genome shotgun (WGS) entry which is preliminary data.</text>
</comment>